<evidence type="ECO:0000256" key="8">
    <source>
        <dbReference type="SAM" id="MobiDB-lite"/>
    </source>
</evidence>
<feature type="region of interest" description="Disordered" evidence="8">
    <location>
        <begin position="500"/>
        <end position="549"/>
    </location>
</feature>
<feature type="compositionally biased region" description="Polar residues" evidence="8">
    <location>
        <begin position="84"/>
        <end position="93"/>
    </location>
</feature>
<evidence type="ECO:0000259" key="10">
    <source>
        <dbReference type="PROSITE" id="PS51285"/>
    </source>
</evidence>
<dbReference type="InterPro" id="IPR008271">
    <property type="entry name" value="Ser/Thr_kinase_AS"/>
</dbReference>
<dbReference type="PANTHER" id="PTHR24351">
    <property type="entry name" value="RIBOSOMAL PROTEIN S6 KINASE"/>
    <property type="match status" value="1"/>
</dbReference>
<dbReference type="PROSITE" id="PS51285">
    <property type="entry name" value="AGC_KINASE_CTER"/>
    <property type="match status" value="1"/>
</dbReference>
<organism evidence="12">
    <name type="scientific">Aureococcus anophagefferens</name>
    <name type="common">Harmful bloom alga</name>
    <dbReference type="NCBI Taxonomy" id="44056"/>
    <lineage>
        <taxon>Eukaryota</taxon>
        <taxon>Sar</taxon>
        <taxon>Stramenopiles</taxon>
        <taxon>Ochrophyta</taxon>
        <taxon>Pelagophyceae</taxon>
        <taxon>Pelagomonadales</taxon>
        <taxon>Pelagomonadaceae</taxon>
        <taxon>Aureococcus</taxon>
    </lineage>
</organism>
<dbReference type="GO" id="GO:0004674">
    <property type="term" value="F:protein serine/threonine kinase activity"/>
    <property type="evidence" value="ECO:0007669"/>
    <property type="project" value="UniProtKB-KW"/>
</dbReference>
<dbReference type="InParanoid" id="F0Y4C2"/>
<dbReference type="FunFam" id="3.30.200.20:FF:000537">
    <property type="entry name" value="Non-specific serine/threonine protein kinase"/>
    <property type="match status" value="1"/>
</dbReference>
<proteinExistence type="predicted"/>
<dbReference type="eggNOG" id="KOG0598">
    <property type="taxonomic scope" value="Eukaryota"/>
</dbReference>
<accession>F0Y4C2</accession>
<dbReference type="InterPro" id="IPR017441">
    <property type="entry name" value="Protein_kinase_ATP_BS"/>
</dbReference>
<keyword evidence="2" id="KW-0597">Phosphoprotein</keyword>
<dbReference type="OrthoDB" id="63267at2759"/>
<dbReference type="SMART" id="SM00220">
    <property type="entry name" value="S_TKc"/>
    <property type="match status" value="1"/>
</dbReference>
<dbReference type="Gene3D" id="1.10.510.10">
    <property type="entry name" value="Transferase(Phosphotransferase) domain 1"/>
    <property type="match status" value="1"/>
</dbReference>
<gene>
    <name evidence="11" type="ORF">AURANDRAFT_36757</name>
</gene>
<dbReference type="EMBL" id="GL833124">
    <property type="protein sequence ID" value="EGB10420.1"/>
    <property type="molecule type" value="Genomic_DNA"/>
</dbReference>
<evidence type="ECO:0000256" key="4">
    <source>
        <dbReference type="ARBA" id="ARBA00022741"/>
    </source>
</evidence>
<feature type="domain" description="Protein kinase" evidence="9">
    <location>
        <begin position="207"/>
        <end position="465"/>
    </location>
</feature>
<dbReference type="GO" id="GO:0005524">
    <property type="term" value="F:ATP binding"/>
    <property type="evidence" value="ECO:0007669"/>
    <property type="project" value="UniProtKB-UniRule"/>
</dbReference>
<reference evidence="11 12" key="1">
    <citation type="journal article" date="2011" name="Proc. Natl. Acad. Sci. U.S.A.">
        <title>Niche of harmful alga Aureococcus anophagefferens revealed through ecogenomics.</title>
        <authorList>
            <person name="Gobler C.J."/>
            <person name="Berry D.L."/>
            <person name="Dyhrman S.T."/>
            <person name="Wilhelm S.W."/>
            <person name="Salamov A."/>
            <person name="Lobanov A.V."/>
            <person name="Zhang Y."/>
            <person name="Collier J.L."/>
            <person name="Wurch L.L."/>
            <person name="Kustka A.B."/>
            <person name="Dill B.D."/>
            <person name="Shah M."/>
            <person name="VerBerkmoes N.C."/>
            <person name="Kuo A."/>
            <person name="Terry A."/>
            <person name="Pangilinan J."/>
            <person name="Lindquist E.A."/>
            <person name="Lucas S."/>
            <person name="Paulsen I.T."/>
            <person name="Hattenrath-Lehmann T.K."/>
            <person name="Talmage S.C."/>
            <person name="Walker E.A."/>
            <person name="Koch F."/>
            <person name="Burson A.M."/>
            <person name="Marcoval M.A."/>
            <person name="Tang Y.Z."/>
            <person name="Lecleir G.R."/>
            <person name="Coyne K.J."/>
            <person name="Berg G.M."/>
            <person name="Bertrand E.M."/>
            <person name="Saito M.A."/>
            <person name="Gladyshev V.N."/>
            <person name="Grigoriev I.V."/>
        </authorList>
    </citation>
    <scope>NUCLEOTIDE SEQUENCE [LARGE SCALE GENOMIC DNA]</scope>
    <source>
        <strain evidence="12">CCMP 1984</strain>
    </source>
</reference>
<protein>
    <recommendedName>
        <fullName evidence="13">Protein kinase domain-containing protein</fullName>
    </recommendedName>
</protein>
<dbReference type="Pfam" id="PF00069">
    <property type="entry name" value="Pkinase"/>
    <property type="match status" value="1"/>
</dbReference>
<evidence type="ECO:0000256" key="7">
    <source>
        <dbReference type="PROSITE-ProRule" id="PRU10141"/>
    </source>
</evidence>
<evidence type="ECO:0000256" key="5">
    <source>
        <dbReference type="ARBA" id="ARBA00022777"/>
    </source>
</evidence>
<feature type="region of interest" description="Disordered" evidence="8">
    <location>
        <begin position="1"/>
        <end position="195"/>
    </location>
</feature>
<name>F0Y4C2_AURAN</name>
<dbReference type="Proteomes" id="UP000002729">
    <property type="component" value="Unassembled WGS sequence"/>
</dbReference>
<keyword evidence="6 7" id="KW-0067">ATP-binding</keyword>
<keyword evidence="1" id="KW-0723">Serine/threonine-protein kinase</keyword>
<dbReference type="PROSITE" id="PS00107">
    <property type="entry name" value="PROTEIN_KINASE_ATP"/>
    <property type="match status" value="1"/>
</dbReference>
<feature type="compositionally biased region" description="Acidic residues" evidence="8">
    <location>
        <begin position="57"/>
        <end position="76"/>
    </location>
</feature>
<evidence type="ECO:0000256" key="1">
    <source>
        <dbReference type="ARBA" id="ARBA00022527"/>
    </source>
</evidence>
<evidence type="ECO:0000313" key="12">
    <source>
        <dbReference type="Proteomes" id="UP000002729"/>
    </source>
</evidence>
<dbReference type="InterPro" id="IPR000719">
    <property type="entry name" value="Prot_kinase_dom"/>
</dbReference>
<feature type="compositionally biased region" description="Low complexity" evidence="8">
    <location>
        <begin position="94"/>
        <end position="110"/>
    </location>
</feature>
<feature type="domain" description="AGC-kinase C-terminal" evidence="10">
    <location>
        <begin position="466"/>
        <end position="540"/>
    </location>
</feature>
<dbReference type="KEGG" id="aaf:AURANDRAFT_36757"/>
<dbReference type="Pfam" id="PF00433">
    <property type="entry name" value="Pkinase_C"/>
    <property type="match status" value="1"/>
</dbReference>
<keyword evidence="3" id="KW-0808">Transferase</keyword>
<evidence type="ECO:0008006" key="13">
    <source>
        <dbReference type="Google" id="ProtNLM"/>
    </source>
</evidence>
<dbReference type="CDD" id="cd05123">
    <property type="entry name" value="STKc_AGC"/>
    <property type="match status" value="1"/>
</dbReference>
<dbReference type="FunFam" id="1.10.510.10:FF:000008">
    <property type="entry name" value="Non-specific serine/threonine protein kinase"/>
    <property type="match status" value="1"/>
</dbReference>
<keyword evidence="4 7" id="KW-0547">Nucleotide-binding</keyword>
<dbReference type="RefSeq" id="XP_009035219.1">
    <property type="nucleotide sequence ID" value="XM_009036971.1"/>
</dbReference>
<dbReference type="InterPro" id="IPR000961">
    <property type="entry name" value="AGC-kinase_C"/>
</dbReference>
<dbReference type="InterPro" id="IPR045270">
    <property type="entry name" value="STKc_AGC"/>
</dbReference>
<dbReference type="PROSITE" id="PS00108">
    <property type="entry name" value="PROTEIN_KINASE_ST"/>
    <property type="match status" value="1"/>
</dbReference>
<dbReference type="InterPro" id="IPR011009">
    <property type="entry name" value="Kinase-like_dom_sf"/>
</dbReference>
<sequence length="549" mass="58158">MSSMMQSDGAGDMDMDELFDRHLEQNEGEGVDGFEEDDLAPSDGGHGGPYRGGAPFDELDEDGDDDASMEDLEEYSNAEYIPGSSFQPHSSTFGASCSSGRPSPGASAAGGSPGGGGGAPLGGGLGGAPDPFGGVAPGGGASGPWEPGGAPPGLGRGALHVDEMQHKGLKRAASSELPPGSLPASSLGRSGDSGDSGGFRAPCVSDFKTIRVIGKGSFGKVFLVRHVRAGTIFAMKVLKKENIVKRNQVEHTKTERSVLAYVRHPFVVGLHSAFQTAEKLFFVLDYCAGGELFCHLQKLGKFAEPRARFYTAELVLALAHVHALGVVYRDLKPENVLLDARGHVRLTDFGLSKEGVTAHAKGAHSFCGTPEYLAPEILARRGHGRAVDWWSLGALLYEMLTGLPPFYSRDREKLFEGIKSGDLSYPAYLSGDARGLLAALLHRDPAERLGSGPGDADEIKAHAFFARVDWDALLDGAVAPPWQPQVVGSLDTSQFDREFTSLPIHSPPSRTAAARYDGGSDDQTFAGFTYAPRRQLHPSARGPGKQSKR</sequence>
<feature type="compositionally biased region" description="Gly residues" evidence="8">
    <location>
        <begin position="111"/>
        <end position="127"/>
    </location>
</feature>
<feature type="binding site" evidence="7">
    <location>
        <position position="236"/>
    </location>
    <ligand>
        <name>ATP</name>
        <dbReference type="ChEBI" id="CHEBI:30616"/>
    </ligand>
</feature>
<evidence type="ECO:0000256" key="6">
    <source>
        <dbReference type="ARBA" id="ARBA00022840"/>
    </source>
</evidence>
<dbReference type="Gene3D" id="3.30.200.20">
    <property type="entry name" value="Phosphorylase Kinase, domain 1"/>
    <property type="match status" value="1"/>
</dbReference>
<dbReference type="AlphaFoldDB" id="F0Y4C2"/>
<dbReference type="InterPro" id="IPR017892">
    <property type="entry name" value="Pkinase_C"/>
</dbReference>
<dbReference type="SUPFAM" id="SSF56112">
    <property type="entry name" value="Protein kinase-like (PK-like)"/>
    <property type="match status" value="1"/>
</dbReference>
<evidence type="ECO:0000313" key="11">
    <source>
        <dbReference type="EMBL" id="EGB10420.1"/>
    </source>
</evidence>
<feature type="compositionally biased region" description="Acidic residues" evidence="8">
    <location>
        <begin position="26"/>
        <end position="40"/>
    </location>
</feature>
<dbReference type="SMART" id="SM00133">
    <property type="entry name" value="S_TK_X"/>
    <property type="match status" value="1"/>
</dbReference>
<evidence type="ECO:0000256" key="3">
    <source>
        <dbReference type="ARBA" id="ARBA00022679"/>
    </source>
</evidence>
<keyword evidence="5" id="KW-0418">Kinase</keyword>
<evidence type="ECO:0000259" key="9">
    <source>
        <dbReference type="PROSITE" id="PS50011"/>
    </source>
</evidence>
<dbReference type="GeneID" id="20221745"/>
<keyword evidence="12" id="KW-1185">Reference proteome</keyword>
<evidence type="ECO:0000256" key="2">
    <source>
        <dbReference type="ARBA" id="ARBA00022553"/>
    </source>
</evidence>
<dbReference type="PROSITE" id="PS50011">
    <property type="entry name" value="PROTEIN_KINASE_DOM"/>
    <property type="match status" value="1"/>
</dbReference>